<organism evidence="2 3">
    <name type="scientific">Malus domestica</name>
    <name type="common">Apple</name>
    <name type="synonym">Pyrus malus</name>
    <dbReference type="NCBI Taxonomy" id="3750"/>
    <lineage>
        <taxon>Eukaryota</taxon>
        <taxon>Viridiplantae</taxon>
        <taxon>Streptophyta</taxon>
        <taxon>Embryophyta</taxon>
        <taxon>Tracheophyta</taxon>
        <taxon>Spermatophyta</taxon>
        <taxon>Magnoliopsida</taxon>
        <taxon>eudicotyledons</taxon>
        <taxon>Gunneridae</taxon>
        <taxon>Pentapetalae</taxon>
        <taxon>rosids</taxon>
        <taxon>fabids</taxon>
        <taxon>Rosales</taxon>
        <taxon>Rosaceae</taxon>
        <taxon>Amygdaloideae</taxon>
        <taxon>Maleae</taxon>
        <taxon>Malus</taxon>
    </lineage>
</organism>
<feature type="region of interest" description="Disordered" evidence="1">
    <location>
        <begin position="1"/>
        <end position="27"/>
    </location>
</feature>
<dbReference type="EMBL" id="RDQH01000339">
    <property type="protein sequence ID" value="RXH80076.1"/>
    <property type="molecule type" value="Genomic_DNA"/>
</dbReference>
<protein>
    <submittedName>
        <fullName evidence="2">Uncharacterized protein</fullName>
    </submittedName>
</protein>
<evidence type="ECO:0000313" key="3">
    <source>
        <dbReference type="Proteomes" id="UP000290289"/>
    </source>
</evidence>
<evidence type="ECO:0000313" key="2">
    <source>
        <dbReference type="EMBL" id="RXH80076.1"/>
    </source>
</evidence>
<keyword evidence="3" id="KW-1185">Reference proteome</keyword>
<accession>A0A498I9F8</accession>
<comment type="caution">
    <text evidence="2">The sequence shown here is derived from an EMBL/GenBank/DDBJ whole genome shotgun (WGS) entry which is preliminary data.</text>
</comment>
<reference evidence="2 3" key="1">
    <citation type="submission" date="2018-10" db="EMBL/GenBank/DDBJ databases">
        <title>A high-quality apple genome assembly.</title>
        <authorList>
            <person name="Hu J."/>
        </authorList>
    </citation>
    <scope>NUCLEOTIDE SEQUENCE [LARGE SCALE GENOMIC DNA]</scope>
    <source>
        <strain evidence="3">cv. HFTH1</strain>
        <tissue evidence="2">Young leaf</tissue>
    </source>
</reference>
<dbReference type="STRING" id="3750.A0A498I9F8"/>
<name>A0A498I9F8_MALDO</name>
<proteinExistence type="predicted"/>
<dbReference type="Proteomes" id="UP000290289">
    <property type="component" value="Chromosome 13"/>
</dbReference>
<dbReference type="AlphaFoldDB" id="A0A498I9F8"/>
<gene>
    <name evidence="2" type="ORF">DVH24_041223</name>
</gene>
<evidence type="ECO:0000256" key="1">
    <source>
        <dbReference type="SAM" id="MobiDB-lite"/>
    </source>
</evidence>
<sequence length="83" mass="9507">MSSYLDKQNGYIDRESDDDQDDPNRSRKTYALVAALPLSEGGEETQLKRIAQLQAENDTRELQEVRELFGEAANHYVNMKKSD</sequence>